<organism evidence="2 3">
    <name type="scientific">Primorskyibacter flagellatus</name>
    <dbReference type="NCBI Taxonomy" id="1387277"/>
    <lineage>
        <taxon>Bacteria</taxon>
        <taxon>Pseudomonadati</taxon>
        <taxon>Pseudomonadota</taxon>
        <taxon>Alphaproteobacteria</taxon>
        <taxon>Rhodobacterales</taxon>
        <taxon>Roseobacteraceae</taxon>
        <taxon>Primorskyibacter</taxon>
    </lineage>
</organism>
<keyword evidence="3" id="KW-1185">Reference proteome</keyword>
<name>A0A917A4G4_9RHOB</name>
<protein>
    <recommendedName>
        <fullName evidence="4">DUF1236 domain-containing protein</fullName>
    </recommendedName>
</protein>
<proteinExistence type="predicted"/>
<evidence type="ECO:0008006" key="4">
    <source>
        <dbReference type="Google" id="ProtNLM"/>
    </source>
</evidence>
<dbReference type="InterPro" id="IPR009642">
    <property type="entry name" value="DUF1236"/>
</dbReference>
<feature type="signal peptide" evidence="1">
    <location>
        <begin position="1"/>
        <end position="22"/>
    </location>
</feature>
<gene>
    <name evidence="2" type="ORF">GCM10011360_13820</name>
</gene>
<reference evidence="3" key="1">
    <citation type="journal article" date="2019" name="Int. J. Syst. Evol. Microbiol.">
        <title>The Global Catalogue of Microorganisms (GCM) 10K type strain sequencing project: providing services to taxonomists for standard genome sequencing and annotation.</title>
        <authorList>
            <consortium name="The Broad Institute Genomics Platform"/>
            <consortium name="The Broad Institute Genome Sequencing Center for Infectious Disease"/>
            <person name="Wu L."/>
            <person name="Ma J."/>
        </authorList>
    </citation>
    <scope>NUCLEOTIDE SEQUENCE [LARGE SCALE GENOMIC DNA]</scope>
    <source>
        <strain evidence="3">CGMCC 1.12664</strain>
    </source>
</reference>
<evidence type="ECO:0000313" key="3">
    <source>
        <dbReference type="Proteomes" id="UP000612855"/>
    </source>
</evidence>
<dbReference type="AlphaFoldDB" id="A0A917A4G4"/>
<comment type="caution">
    <text evidence="2">The sequence shown here is derived from an EMBL/GenBank/DDBJ whole genome shotgun (WGS) entry which is preliminary data.</text>
</comment>
<sequence length="151" mass="15088">MFRTALIAAAAGSALLATAAVAETTVYTQNGATVYTEKNTEEKAGNARAGAVAGATAGAIVGGPVGAVVGAAIGATGGNAATPDREVVTYVQTNPVAPVIIDGQVAAGYIVPETVVLTPVPETEYAYVYTDSNPIIVDAQTRQVIEVVPVN</sequence>
<evidence type="ECO:0000313" key="2">
    <source>
        <dbReference type="EMBL" id="GGE26690.1"/>
    </source>
</evidence>
<dbReference type="RefSeq" id="WP_188476927.1">
    <property type="nucleotide sequence ID" value="NZ_BMFJ01000001.1"/>
</dbReference>
<dbReference type="EMBL" id="BMFJ01000001">
    <property type="protein sequence ID" value="GGE26690.1"/>
    <property type="molecule type" value="Genomic_DNA"/>
</dbReference>
<evidence type="ECO:0000256" key="1">
    <source>
        <dbReference type="SAM" id="SignalP"/>
    </source>
</evidence>
<feature type="chain" id="PRO_5038123816" description="DUF1236 domain-containing protein" evidence="1">
    <location>
        <begin position="23"/>
        <end position="151"/>
    </location>
</feature>
<dbReference type="Proteomes" id="UP000612855">
    <property type="component" value="Unassembled WGS sequence"/>
</dbReference>
<keyword evidence="1" id="KW-0732">Signal</keyword>
<dbReference type="Pfam" id="PF06823">
    <property type="entry name" value="DUF1236"/>
    <property type="match status" value="1"/>
</dbReference>
<accession>A0A917A4G4</accession>